<dbReference type="EMBL" id="FUEG01000009">
    <property type="protein sequence ID" value="SJL08504.1"/>
    <property type="molecule type" value="Genomic_DNA"/>
</dbReference>
<dbReference type="STRING" id="47428.A0A284RIC4"/>
<proteinExistence type="predicted"/>
<dbReference type="Pfam" id="PF23562">
    <property type="entry name" value="AMP-binding_C_3"/>
    <property type="match status" value="1"/>
</dbReference>
<dbReference type="AlphaFoldDB" id="A0A284RIC4"/>
<dbReference type="InterPro" id="IPR029058">
    <property type="entry name" value="AB_hydrolase_fold"/>
</dbReference>
<reference evidence="2" key="1">
    <citation type="journal article" date="2017" name="Nat. Ecol. Evol.">
        <title>Genome expansion and lineage-specific genetic innovations in the forest pathogenic fungi Armillaria.</title>
        <authorList>
            <person name="Sipos G."/>
            <person name="Prasanna A.N."/>
            <person name="Walter M.C."/>
            <person name="O'Connor E."/>
            <person name="Balint B."/>
            <person name="Krizsan K."/>
            <person name="Kiss B."/>
            <person name="Hess J."/>
            <person name="Varga T."/>
            <person name="Slot J."/>
            <person name="Riley R."/>
            <person name="Boka B."/>
            <person name="Rigling D."/>
            <person name="Barry K."/>
            <person name="Lee J."/>
            <person name="Mihaltcheva S."/>
            <person name="LaButti K."/>
            <person name="Lipzen A."/>
            <person name="Waldron R."/>
            <person name="Moloney N.M."/>
            <person name="Sperisen C."/>
            <person name="Kredics L."/>
            <person name="Vagvoelgyi C."/>
            <person name="Patrignani A."/>
            <person name="Fitzpatrick D."/>
            <person name="Nagy I."/>
            <person name="Doyle S."/>
            <person name="Anderson J.B."/>
            <person name="Grigoriev I.V."/>
            <person name="Gueldener U."/>
            <person name="Muensterkoetter M."/>
            <person name="Nagy L.G."/>
        </authorList>
    </citation>
    <scope>NUCLEOTIDE SEQUENCE [LARGE SCALE GENOMIC DNA]</scope>
    <source>
        <strain evidence="2">C18/9</strain>
    </source>
</reference>
<sequence>MSLLYQQAKKTSIISKGREPPFQENELDCPSVLDTEIDGVKAFDTKDLVQLHPLNRSLSRSMDGLIMHSTGEKKYLFLVFVPSHQIHGAFLTISNAEAVLTGDKRIAAAVLFGRSKFQLGVLIQPTLDEAFDPRDVTRGSINKANEQAPQHSRIHKEMILVAKPAKPFEFMVKGTPQRTAILEVYKEKIEMLYKNLDQMLPTDVVISPEWSLKNTITLIRDIVRVILERDLGDTNEVTAAMAIRNSILRALRQTEAVSVTAIRALLHNFVFESPSIAALSNLIYGFMLGIEPWHKQSFPDQSQSVLKLRDENGEPPLIIIPGADGSSFEYTTYADTFRTAIWTLAITLDTPLTSLHDMVSFYFSKIKVDKATGPYRLASYSPTSVLLVVLIKLFEDNGDRVVQAVMLDHFPAMFVHTVNKHGSPRVPEGIEAMLDASMIATRVMMDRDAHRKQRLWDTVGTNDLNIVRRTIHNIWAYLVAAAEFVYDLATDEEGVSVAEDVDKEVSKLARQVLVSALAVAMGQYAEEQDEPMK</sequence>
<name>A0A284RIC4_ARMOS</name>
<dbReference type="Gene3D" id="3.40.50.1820">
    <property type="entry name" value="alpha/beta hydrolase"/>
    <property type="match status" value="1"/>
</dbReference>
<dbReference type="Proteomes" id="UP000219338">
    <property type="component" value="Unassembled WGS sequence"/>
</dbReference>
<organism evidence="1 2">
    <name type="scientific">Armillaria ostoyae</name>
    <name type="common">Armillaria root rot fungus</name>
    <dbReference type="NCBI Taxonomy" id="47428"/>
    <lineage>
        <taxon>Eukaryota</taxon>
        <taxon>Fungi</taxon>
        <taxon>Dikarya</taxon>
        <taxon>Basidiomycota</taxon>
        <taxon>Agaricomycotina</taxon>
        <taxon>Agaricomycetes</taxon>
        <taxon>Agaricomycetidae</taxon>
        <taxon>Agaricales</taxon>
        <taxon>Marasmiineae</taxon>
        <taxon>Physalacriaceae</taxon>
        <taxon>Armillaria</taxon>
    </lineage>
</organism>
<keyword evidence="2" id="KW-1185">Reference proteome</keyword>
<dbReference type="SUPFAM" id="SSF53474">
    <property type="entry name" value="alpha/beta-Hydrolases"/>
    <property type="match status" value="1"/>
</dbReference>
<accession>A0A284RIC4</accession>
<gene>
    <name evidence="1" type="ORF">ARMOST_11868</name>
</gene>
<protein>
    <submittedName>
        <fullName evidence="1">Uncharacterized protein</fullName>
    </submittedName>
</protein>
<evidence type="ECO:0000313" key="1">
    <source>
        <dbReference type="EMBL" id="SJL08504.1"/>
    </source>
</evidence>
<evidence type="ECO:0000313" key="2">
    <source>
        <dbReference type="Proteomes" id="UP000219338"/>
    </source>
</evidence>
<dbReference type="OrthoDB" id="429813at2759"/>